<gene>
    <name evidence="1" type="ORF">Cspa_c57230</name>
</gene>
<sequence length="53" mass="6048">MEFKVGTVTVEIINPEAIPIAQRKIAELIMEMARKEIEEESKKEKIQSNTSES</sequence>
<proteinExistence type="predicted"/>
<protein>
    <submittedName>
        <fullName evidence="1">Uncharacterized protein</fullName>
    </submittedName>
</protein>
<dbReference type="Proteomes" id="UP000011728">
    <property type="component" value="Chromosome"/>
</dbReference>
<evidence type="ECO:0000313" key="2">
    <source>
        <dbReference type="Proteomes" id="UP000011728"/>
    </source>
</evidence>
<dbReference type="RefSeq" id="WP_015395755.1">
    <property type="nucleotide sequence ID" value="NC_020291.1"/>
</dbReference>
<accession>M1MTK0</accession>
<dbReference type="HOGENOM" id="CLU_3060256_0_0_9"/>
<name>M1MTK0_9CLOT</name>
<evidence type="ECO:0000313" key="1">
    <source>
        <dbReference type="EMBL" id="AGF59448.1"/>
    </source>
</evidence>
<dbReference type="AlphaFoldDB" id="M1MTK0"/>
<dbReference type="EMBL" id="CP004121">
    <property type="protein sequence ID" value="AGF59448.1"/>
    <property type="molecule type" value="Genomic_DNA"/>
</dbReference>
<organism evidence="1 2">
    <name type="scientific">Clostridium saccharoperbutylacetonicum N1-4(HMT)</name>
    <dbReference type="NCBI Taxonomy" id="931276"/>
    <lineage>
        <taxon>Bacteria</taxon>
        <taxon>Bacillati</taxon>
        <taxon>Bacillota</taxon>
        <taxon>Clostridia</taxon>
        <taxon>Eubacteriales</taxon>
        <taxon>Clostridiaceae</taxon>
        <taxon>Clostridium</taxon>
    </lineage>
</organism>
<keyword evidence="2" id="KW-1185">Reference proteome</keyword>
<dbReference type="KEGG" id="csr:Cspa_c57230"/>
<reference evidence="1 2" key="1">
    <citation type="submission" date="2013-02" db="EMBL/GenBank/DDBJ databases">
        <title>Genome sequence of Clostridium saccharoperbutylacetonicum N1-4(HMT).</title>
        <authorList>
            <person name="Poehlein A."/>
            <person name="Daniel R."/>
        </authorList>
    </citation>
    <scope>NUCLEOTIDE SEQUENCE [LARGE SCALE GENOMIC DNA]</scope>
    <source>
        <strain evidence="2">N1-4(HMT)</strain>
    </source>
</reference>
<dbReference type="PATRIC" id="fig|931276.5.peg.5769"/>